<name>A0A0C9RRB2_AMBAM</name>
<feature type="non-terminal residue" evidence="1">
    <location>
        <position position="137"/>
    </location>
</feature>
<dbReference type="AlphaFoldDB" id="A0A0C9RRB2"/>
<sequence length="137" mass="14830">MWPRNRRRACSYCDSMTSLLPSTAGMLSMFAPPCEPAGVKSAPPLRVGMYDLILLKRPPTEASTDGCSSCVSMPISRFLFSSIFFRMMASHSASLETILRSLSIHVRSISPPKPWSAFPTDASPSAILTEPAACCSP</sequence>
<accession>A0A0C9RRB2</accession>
<proteinExistence type="evidence at transcript level"/>
<reference evidence="1" key="1">
    <citation type="journal article" date="2015" name="PLoS ONE">
        <title>An Insight into the Sialome of the Lone Star Tick, Amblyomma americanum, with a Glimpse on Its Time Dependent Gene Expression.</title>
        <authorList>
            <person name="Karim S."/>
            <person name="Ribeiro J.M."/>
        </authorList>
    </citation>
    <scope>NUCLEOTIDE SEQUENCE</scope>
    <source>
        <tissue evidence="1">Salivary gland</tissue>
    </source>
</reference>
<protein>
    <submittedName>
        <fullName evidence="1">Putative secreted protein</fullName>
    </submittedName>
</protein>
<organism evidence="1">
    <name type="scientific">Amblyomma americanum</name>
    <name type="common">Lone star tick</name>
    <dbReference type="NCBI Taxonomy" id="6943"/>
    <lineage>
        <taxon>Eukaryota</taxon>
        <taxon>Metazoa</taxon>
        <taxon>Ecdysozoa</taxon>
        <taxon>Arthropoda</taxon>
        <taxon>Chelicerata</taxon>
        <taxon>Arachnida</taxon>
        <taxon>Acari</taxon>
        <taxon>Parasitiformes</taxon>
        <taxon>Ixodida</taxon>
        <taxon>Ixodoidea</taxon>
        <taxon>Ixodidae</taxon>
        <taxon>Amblyomminae</taxon>
        <taxon>Amblyomma</taxon>
    </lineage>
</organism>
<dbReference type="EMBL" id="GBZX01003004">
    <property type="protein sequence ID" value="JAG89736.1"/>
    <property type="molecule type" value="mRNA"/>
</dbReference>
<evidence type="ECO:0000313" key="1">
    <source>
        <dbReference type="EMBL" id="JAG89736.1"/>
    </source>
</evidence>